<dbReference type="Pfam" id="PF10313">
    <property type="entry name" value="DUF2415"/>
    <property type="match status" value="1"/>
</dbReference>
<dbReference type="InterPro" id="IPR015943">
    <property type="entry name" value="WD40/YVTN_repeat-like_dom_sf"/>
</dbReference>
<name>A0A369K775_HYPMA</name>
<evidence type="ECO:0000256" key="2">
    <source>
        <dbReference type="SAM" id="MobiDB-lite"/>
    </source>
</evidence>
<accession>A0A369K775</accession>
<dbReference type="Gene3D" id="2.130.10.10">
    <property type="entry name" value="YVTN repeat-like/Quinoprotein amine dehydrogenase"/>
    <property type="match status" value="1"/>
</dbReference>
<reference evidence="4" key="1">
    <citation type="submission" date="2018-04" db="EMBL/GenBank/DDBJ databases">
        <title>Whole genome sequencing of Hypsizygus marmoreus.</title>
        <authorList>
            <person name="Choi I.-G."/>
            <person name="Min B."/>
            <person name="Kim J.-G."/>
            <person name="Kim S."/>
            <person name="Oh Y.-L."/>
            <person name="Kong W.-S."/>
            <person name="Park H."/>
            <person name="Jeong J."/>
            <person name="Song E.-S."/>
        </authorList>
    </citation>
    <scope>NUCLEOTIDE SEQUENCE [LARGE SCALE GENOMIC DNA]</scope>
    <source>
        <strain evidence="4">51987-8</strain>
    </source>
</reference>
<feature type="compositionally biased region" description="Low complexity" evidence="2">
    <location>
        <begin position="553"/>
        <end position="568"/>
    </location>
</feature>
<proteinExistence type="predicted"/>
<dbReference type="InterPro" id="IPR001680">
    <property type="entry name" value="WD40_rpt"/>
</dbReference>
<feature type="region of interest" description="Disordered" evidence="2">
    <location>
        <begin position="354"/>
        <end position="411"/>
    </location>
</feature>
<keyword evidence="5" id="KW-1185">Reference proteome</keyword>
<dbReference type="OrthoDB" id="64353at2759"/>
<dbReference type="PANTHER" id="PTHR43991">
    <property type="entry name" value="WD REPEAT PROTEIN (AFU_ORTHOLOGUE AFUA_8G05640)-RELATED"/>
    <property type="match status" value="1"/>
</dbReference>
<feature type="region of interest" description="Disordered" evidence="2">
    <location>
        <begin position="484"/>
        <end position="524"/>
    </location>
</feature>
<dbReference type="STRING" id="39966.A0A369K775"/>
<dbReference type="InParanoid" id="A0A369K775"/>
<dbReference type="InterPro" id="IPR036322">
    <property type="entry name" value="WD40_repeat_dom_sf"/>
</dbReference>
<dbReference type="PROSITE" id="PS50082">
    <property type="entry name" value="WD_REPEATS_2"/>
    <property type="match status" value="1"/>
</dbReference>
<feature type="region of interest" description="Disordered" evidence="2">
    <location>
        <begin position="544"/>
        <end position="577"/>
    </location>
</feature>
<dbReference type="SUPFAM" id="SSF50978">
    <property type="entry name" value="WD40 repeat-like"/>
    <property type="match status" value="1"/>
</dbReference>
<sequence length="633" mass="68647">MARDPSLLTSKAPTTLVPASVLIGHVQLRDLIICPREWGLVNYVEGHAIMEHNIHKDLPPRPLVKLSFIPNTLAALPIEGTDDTLLAAGGQDAEIHLSYHSPISSRHRRTAAVWHTECAMTGSINNSVLLTSMSLTRSNESSVEPRIGISNNDCTVKFYNIPIRGPMKRNVEEVGGLRLNVPVNHSSISPDGRTLLSVGDSAKVYLHQMTGGARITFSPIATLKLPSPTIPSLSYSSASLTASFSTAFSSNGLKFAVASQEGLVAVWDVRSSKPMKVFQTEKTRMPAGNGNGSASGWLVDEIFDWTGNGSSKPPGWSVRNVKFGGSGNKEIMTFTEHTSFLHVVDARTFETEQIVQVPAPTDSATGEPRPPQNYRHARPAVTPRPRYVPSPARVTPLSPPHSAHGSPRHQSQPQILQALGDTFRIASPYSPPSSISDSTWRALRMADPAASTSTSAVDDNHSDILVIPRLGDASLESDVQALLGSHGIPSRPQSHLHIHDDEEEGDNDPNTGSTHADYEYTPRPVYAALDGGRRAYVRDEDMEVDELESDCASSHTPSRSSSPSPSTHLNTPGLRRGDTAAERQVMTYPEDLDIAGTCFDPSGRFIYVASTKSVAEWGVRGADKRWWSGSQWM</sequence>
<evidence type="ECO:0000313" key="4">
    <source>
        <dbReference type="EMBL" id="RDB29320.1"/>
    </source>
</evidence>
<comment type="caution">
    <text evidence="4">The sequence shown here is derived from an EMBL/GenBank/DDBJ whole genome shotgun (WGS) entry which is preliminary data.</text>
</comment>
<feature type="repeat" description="WD" evidence="1">
    <location>
        <begin position="245"/>
        <end position="277"/>
    </location>
</feature>
<dbReference type="PANTHER" id="PTHR43991:SF9">
    <property type="entry name" value="DUF2415 DOMAIN-CONTAINING PROTEIN"/>
    <property type="match status" value="1"/>
</dbReference>
<evidence type="ECO:0000259" key="3">
    <source>
        <dbReference type="Pfam" id="PF10313"/>
    </source>
</evidence>
<protein>
    <recommendedName>
        <fullName evidence="3">DUF2415 domain-containing protein</fullName>
    </recommendedName>
</protein>
<organism evidence="4 5">
    <name type="scientific">Hypsizygus marmoreus</name>
    <name type="common">White beech mushroom</name>
    <name type="synonym">Agaricus marmoreus</name>
    <dbReference type="NCBI Taxonomy" id="39966"/>
    <lineage>
        <taxon>Eukaryota</taxon>
        <taxon>Fungi</taxon>
        <taxon>Dikarya</taxon>
        <taxon>Basidiomycota</taxon>
        <taxon>Agaricomycotina</taxon>
        <taxon>Agaricomycetes</taxon>
        <taxon>Agaricomycetidae</taxon>
        <taxon>Agaricales</taxon>
        <taxon>Tricholomatineae</taxon>
        <taxon>Lyophyllaceae</taxon>
        <taxon>Hypsizygus</taxon>
    </lineage>
</organism>
<evidence type="ECO:0000256" key="1">
    <source>
        <dbReference type="PROSITE-ProRule" id="PRU00221"/>
    </source>
</evidence>
<evidence type="ECO:0000313" key="5">
    <source>
        <dbReference type="Proteomes" id="UP000076154"/>
    </source>
</evidence>
<dbReference type="Proteomes" id="UP000076154">
    <property type="component" value="Unassembled WGS sequence"/>
</dbReference>
<dbReference type="InterPro" id="IPR019417">
    <property type="entry name" value="DUF2415"/>
</dbReference>
<dbReference type="AlphaFoldDB" id="A0A369K775"/>
<dbReference type="EMBL" id="LUEZ02000010">
    <property type="protein sequence ID" value="RDB29320.1"/>
    <property type="molecule type" value="Genomic_DNA"/>
</dbReference>
<feature type="domain" description="DUF2415" evidence="3">
    <location>
        <begin position="317"/>
        <end position="355"/>
    </location>
</feature>
<gene>
    <name evidence="4" type="ORF">Hypma_014894</name>
</gene>
<keyword evidence="1" id="KW-0853">WD repeat</keyword>